<dbReference type="Gene3D" id="2.150.10.10">
    <property type="entry name" value="Serralysin-like metalloprotease, C-terminal"/>
    <property type="match status" value="1"/>
</dbReference>
<reference evidence="1" key="1">
    <citation type="submission" date="2020-11" db="EMBL/GenBank/DDBJ databases">
        <title>Bacterial whole genome sequence for Caenimonas sp. DR4.4.</title>
        <authorList>
            <person name="Le V."/>
            <person name="Ko S.-R."/>
            <person name="Ahn C.-Y."/>
            <person name="Oh H.-M."/>
        </authorList>
    </citation>
    <scope>NUCLEOTIDE SEQUENCE</scope>
    <source>
        <strain evidence="1">DR4.4</strain>
    </source>
</reference>
<dbReference type="InterPro" id="IPR018511">
    <property type="entry name" value="Hemolysin-typ_Ca-bd_CS"/>
</dbReference>
<dbReference type="Proteomes" id="UP000651050">
    <property type="component" value="Unassembled WGS sequence"/>
</dbReference>
<dbReference type="PROSITE" id="PS00330">
    <property type="entry name" value="HEMOLYSIN_CALCIUM"/>
    <property type="match status" value="1"/>
</dbReference>
<comment type="caution">
    <text evidence="1">The sequence shown here is derived from an EMBL/GenBank/DDBJ whole genome shotgun (WGS) entry which is preliminary data.</text>
</comment>
<dbReference type="InterPro" id="IPR001343">
    <property type="entry name" value="Hemolysn_Ca-bd"/>
</dbReference>
<dbReference type="PRINTS" id="PR00313">
    <property type="entry name" value="CABNDNGRPT"/>
</dbReference>
<accession>A0A931H1V7</accession>
<sequence>MAGGSGSDVYIVDSVQDVVSEVDETNIDTVIASVNFVLGAFVDNLVLAPGSKAASGTGNSLDNVITGNAAANTLNGADGDDVLDGRAGLDILTGGAGNDQFVFSTPLPKNIDKVMDFHAAQDQIVLDHAVFAVLGMGSLSASAFQAAATSAAATPDVHIVFNTVSGALLYDADGSGAGKAVQFATIVLAGLAGPVTAEDFLVV</sequence>
<dbReference type="SUPFAM" id="SSF51120">
    <property type="entry name" value="beta-Roll"/>
    <property type="match status" value="1"/>
</dbReference>
<name>A0A931H1V7_9BURK</name>
<dbReference type="InterPro" id="IPR011049">
    <property type="entry name" value="Serralysin-like_metalloprot_C"/>
</dbReference>
<gene>
    <name evidence="1" type="ORF">I5803_03435</name>
</gene>
<organism evidence="1 2">
    <name type="scientific">Caenimonas aquaedulcis</name>
    <dbReference type="NCBI Taxonomy" id="2793270"/>
    <lineage>
        <taxon>Bacteria</taxon>
        <taxon>Pseudomonadati</taxon>
        <taxon>Pseudomonadota</taxon>
        <taxon>Betaproteobacteria</taxon>
        <taxon>Burkholderiales</taxon>
        <taxon>Comamonadaceae</taxon>
        <taxon>Caenimonas</taxon>
    </lineage>
</organism>
<evidence type="ECO:0000313" key="2">
    <source>
        <dbReference type="Proteomes" id="UP000651050"/>
    </source>
</evidence>
<dbReference type="Pfam" id="PF00353">
    <property type="entry name" value="HemolysinCabind"/>
    <property type="match status" value="1"/>
</dbReference>
<dbReference type="GO" id="GO:0005509">
    <property type="term" value="F:calcium ion binding"/>
    <property type="evidence" value="ECO:0007669"/>
    <property type="project" value="InterPro"/>
</dbReference>
<keyword evidence="2" id="KW-1185">Reference proteome</keyword>
<proteinExistence type="predicted"/>
<evidence type="ECO:0000313" key="1">
    <source>
        <dbReference type="EMBL" id="MBG9387069.1"/>
    </source>
</evidence>
<dbReference type="EMBL" id="JADWYS010000001">
    <property type="protein sequence ID" value="MBG9387069.1"/>
    <property type="molecule type" value="Genomic_DNA"/>
</dbReference>
<dbReference type="AlphaFoldDB" id="A0A931H1V7"/>
<protein>
    <submittedName>
        <fullName evidence="1">Calcium-binding protein</fullName>
    </submittedName>
</protein>